<evidence type="ECO:0000256" key="3">
    <source>
        <dbReference type="ARBA" id="ARBA00022989"/>
    </source>
</evidence>
<dbReference type="AlphaFoldDB" id="A0A0E2HCX4"/>
<evidence type="ECO:0000313" key="6">
    <source>
        <dbReference type="EMBL" id="ENZ17558.1"/>
    </source>
</evidence>
<gene>
    <name evidence="6" type="ORF">HMPREF1090_01858</name>
</gene>
<evidence type="ECO:0000256" key="4">
    <source>
        <dbReference type="ARBA" id="ARBA00023136"/>
    </source>
</evidence>
<dbReference type="PATRIC" id="fig|999408.3.peg.2002"/>
<keyword evidence="4 5" id="KW-0472">Membrane</keyword>
<dbReference type="GO" id="GO:0016020">
    <property type="term" value="C:membrane"/>
    <property type="evidence" value="ECO:0007669"/>
    <property type="project" value="UniProtKB-SubCell"/>
</dbReference>
<organism evidence="6 7">
    <name type="scientific">[Clostridium] clostridioforme 90A8</name>
    <dbReference type="NCBI Taxonomy" id="999408"/>
    <lineage>
        <taxon>Bacteria</taxon>
        <taxon>Bacillati</taxon>
        <taxon>Bacillota</taxon>
        <taxon>Clostridia</taxon>
        <taxon>Lachnospirales</taxon>
        <taxon>Lachnospiraceae</taxon>
        <taxon>Enterocloster</taxon>
    </lineage>
</organism>
<dbReference type="RefSeq" id="WP_002595567.1">
    <property type="nucleotide sequence ID" value="NZ_KB851018.1"/>
</dbReference>
<dbReference type="Proteomes" id="UP000013085">
    <property type="component" value="Unassembled WGS sequence"/>
</dbReference>
<keyword evidence="3 5" id="KW-1133">Transmembrane helix</keyword>
<feature type="transmembrane region" description="Helical" evidence="5">
    <location>
        <begin position="44"/>
        <end position="66"/>
    </location>
</feature>
<evidence type="ECO:0008006" key="8">
    <source>
        <dbReference type="Google" id="ProtNLM"/>
    </source>
</evidence>
<dbReference type="PANTHER" id="PTHR11785:SF512">
    <property type="entry name" value="SOBREMESA, ISOFORM B"/>
    <property type="match status" value="1"/>
</dbReference>
<keyword evidence="2 5" id="KW-0812">Transmembrane</keyword>
<comment type="subcellular location">
    <subcellularLocation>
        <location evidence="1">Membrane</location>
        <topology evidence="1">Multi-pass membrane protein</topology>
    </subcellularLocation>
</comment>
<feature type="transmembrane region" description="Helical" evidence="5">
    <location>
        <begin position="198"/>
        <end position="220"/>
    </location>
</feature>
<evidence type="ECO:0000313" key="7">
    <source>
        <dbReference type="Proteomes" id="UP000013085"/>
    </source>
</evidence>
<feature type="transmembrane region" description="Helical" evidence="5">
    <location>
        <begin position="278"/>
        <end position="305"/>
    </location>
</feature>
<dbReference type="InterPro" id="IPR050598">
    <property type="entry name" value="AminoAcid_Transporter"/>
</dbReference>
<feature type="transmembrane region" description="Helical" evidence="5">
    <location>
        <begin position="395"/>
        <end position="414"/>
    </location>
</feature>
<feature type="transmembrane region" description="Helical" evidence="5">
    <location>
        <begin position="12"/>
        <end position="32"/>
    </location>
</feature>
<evidence type="ECO:0000256" key="2">
    <source>
        <dbReference type="ARBA" id="ARBA00022692"/>
    </source>
</evidence>
<dbReference type="GO" id="GO:0015179">
    <property type="term" value="F:L-amino acid transmembrane transporter activity"/>
    <property type="evidence" value="ECO:0007669"/>
    <property type="project" value="TreeGrafter"/>
</dbReference>
<feature type="transmembrane region" description="Helical" evidence="5">
    <location>
        <begin position="352"/>
        <end position="374"/>
    </location>
</feature>
<name>A0A0E2HCX4_9FIRM</name>
<accession>A0A0E2HCX4</accession>
<sequence length="438" mass="45989">MGESGNGLKRQIGLFGAVAILVGAVIGSGIFMTPGTVAASAESFGPFMVAWILAGASGILCSLVYAELSPAMPKAGGPYVYITEAFGNGFGFVYGWSMTIGNYIPLVAMLATGFASNLAKLIPGITPVGIKMVASAVIIALMILNIRGTKLGSTIANIFTVGKLLALLLVIIGGFFIISPENFTSVTTSSQTAEWNGVLSAAFPAFLAFGGYYQLAYMSADIKDPKKTLPKAMIIGMIIVIAVNILISVVCVGTVGFAQLAGSETPVIDAGTAIFGPVGTIIVAIGASVSIFGALNGGIMSYPRVSYSMSQNGLMFKSFGRLHNRYNTPHIPTLFICLIALVFVWTGSFGTLLGINVFAGRILECIVCLSLLVLRKKKPDMSRPLKMPGYPVTTILAIAVTFIICMTCTGLQMIKSIGLMATSIPAYFVFRALDKKKD</sequence>
<evidence type="ECO:0000256" key="5">
    <source>
        <dbReference type="SAM" id="Phobius"/>
    </source>
</evidence>
<proteinExistence type="predicted"/>
<feature type="transmembrane region" description="Helical" evidence="5">
    <location>
        <begin position="158"/>
        <end position="178"/>
    </location>
</feature>
<dbReference type="InterPro" id="IPR002293">
    <property type="entry name" value="AA/rel_permease1"/>
</dbReference>
<comment type="caution">
    <text evidence="6">The sequence shown here is derived from an EMBL/GenBank/DDBJ whole genome shotgun (WGS) entry which is preliminary data.</text>
</comment>
<feature type="transmembrane region" description="Helical" evidence="5">
    <location>
        <begin position="326"/>
        <end position="346"/>
    </location>
</feature>
<evidence type="ECO:0000256" key="1">
    <source>
        <dbReference type="ARBA" id="ARBA00004141"/>
    </source>
</evidence>
<reference evidence="6 7" key="1">
    <citation type="submission" date="2013-01" db="EMBL/GenBank/DDBJ databases">
        <title>The Genome Sequence of Clostridium clostridioforme 90A8.</title>
        <authorList>
            <consortium name="The Broad Institute Genome Sequencing Platform"/>
            <person name="Earl A."/>
            <person name="Ward D."/>
            <person name="Feldgarden M."/>
            <person name="Gevers D."/>
            <person name="Courvalin P."/>
            <person name="Lambert T."/>
            <person name="Walker B."/>
            <person name="Young S.K."/>
            <person name="Zeng Q."/>
            <person name="Gargeya S."/>
            <person name="Fitzgerald M."/>
            <person name="Haas B."/>
            <person name="Abouelleil A."/>
            <person name="Alvarado L."/>
            <person name="Arachchi H.M."/>
            <person name="Berlin A.M."/>
            <person name="Chapman S.B."/>
            <person name="Dewar J."/>
            <person name="Goldberg J."/>
            <person name="Griggs A."/>
            <person name="Gujja S."/>
            <person name="Hansen M."/>
            <person name="Howarth C."/>
            <person name="Imamovic A."/>
            <person name="Larimer J."/>
            <person name="McCowan C."/>
            <person name="Murphy C."/>
            <person name="Neiman D."/>
            <person name="Pearson M."/>
            <person name="Priest M."/>
            <person name="Roberts A."/>
            <person name="Saif S."/>
            <person name="Shea T."/>
            <person name="Sisk P."/>
            <person name="Sykes S."/>
            <person name="Wortman J."/>
            <person name="Nusbaum C."/>
            <person name="Birren B."/>
        </authorList>
    </citation>
    <scope>NUCLEOTIDE SEQUENCE [LARGE SCALE GENOMIC DNA]</scope>
    <source>
        <strain evidence="6 7">90A8</strain>
    </source>
</reference>
<dbReference type="PIRSF" id="PIRSF006060">
    <property type="entry name" value="AA_transporter"/>
    <property type="match status" value="1"/>
</dbReference>
<feature type="transmembrane region" description="Helical" evidence="5">
    <location>
        <begin position="128"/>
        <end position="146"/>
    </location>
</feature>
<protein>
    <recommendedName>
        <fullName evidence="8">Amino acid permease</fullName>
    </recommendedName>
</protein>
<dbReference type="Pfam" id="PF13520">
    <property type="entry name" value="AA_permease_2"/>
    <property type="match status" value="1"/>
</dbReference>
<feature type="transmembrane region" description="Helical" evidence="5">
    <location>
        <begin position="232"/>
        <end position="258"/>
    </location>
</feature>
<dbReference type="Gene3D" id="1.20.1740.10">
    <property type="entry name" value="Amino acid/polyamine transporter I"/>
    <property type="match status" value="1"/>
</dbReference>
<dbReference type="HOGENOM" id="CLU_007946_3_4_9"/>
<dbReference type="PANTHER" id="PTHR11785">
    <property type="entry name" value="AMINO ACID TRANSPORTER"/>
    <property type="match status" value="1"/>
</dbReference>
<dbReference type="EMBL" id="AGYR01000014">
    <property type="protein sequence ID" value="ENZ17558.1"/>
    <property type="molecule type" value="Genomic_DNA"/>
</dbReference>